<dbReference type="GO" id="GO:0005507">
    <property type="term" value="F:copper ion binding"/>
    <property type="evidence" value="ECO:0007669"/>
    <property type="project" value="TreeGrafter"/>
</dbReference>
<dbReference type="NCBIfam" id="TIGR00726">
    <property type="entry name" value="peptidoglycan editing factor PgeF"/>
    <property type="match status" value="1"/>
</dbReference>
<evidence type="ECO:0000256" key="8">
    <source>
        <dbReference type="ARBA" id="ARBA00048968"/>
    </source>
</evidence>
<gene>
    <name evidence="10" type="ORF">MGWOODY_XGa1070</name>
</gene>
<evidence type="ECO:0000256" key="4">
    <source>
        <dbReference type="ARBA" id="ARBA00022723"/>
    </source>
</evidence>
<comment type="catalytic activity">
    <reaction evidence="7">
        <text>adenosine + H2O + H(+) = inosine + NH4(+)</text>
        <dbReference type="Rhea" id="RHEA:24408"/>
        <dbReference type="ChEBI" id="CHEBI:15377"/>
        <dbReference type="ChEBI" id="CHEBI:15378"/>
        <dbReference type="ChEBI" id="CHEBI:16335"/>
        <dbReference type="ChEBI" id="CHEBI:17596"/>
        <dbReference type="ChEBI" id="CHEBI:28938"/>
        <dbReference type="EC" id="3.5.4.4"/>
    </reaction>
    <physiologicalReaction direction="left-to-right" evidence="7">
        <dbReference type="Rhea" id="RHEA:24409"/>
    </physiologicalReaction>
</comment>
<keyword evidence="4" id="KW-0479">Metal-binding</keyword>
<sequence>MTKTEIDYVTPQWSAPFHVQALTTLRLGGYSQGDYRGLNLADHVGDDFARVKKNRSLLGSSIGYPADPYWLEQVHGSRVVQLDDSDVSRVADGSISRVRGVVCAVLSADCVPLFITDKSGQFVALLHVGWRGLEAGIVESGLDLIPEPMAEVLTWIGPSIGPTVYEVGDDVRGRLLRVCRDHDSKFAKTETGWLADLPGMVEQRLRRAGVETVGSSGLCTFSAPFNWFSHRRSAPCGRMASLIWLT</sequence>
<comment type="catalytic activity">
    <reaction evidence="8">
        <text>adenosine + phosphate = alpha-D-ribose 1-phosphate + adenine</text>
        <dbReference type="Rhea" id="RHEA:27642"/>
        <dbReference type="ChEBI" id="CHEBI:16335"/>
        <dbReference type="ChEBI" id="CHEBI:16708"/>
        <dbReference type="ChEBI" id="CHEBI:43474"/>
        <dbReference type="ChEBI" id="CHEBI:57720"/>
        <dbReference type="EC" id="2.4.2.1"/>
    </reaction>
    <physiologicalReaction direction="left-to-right" evidence="8">
        <dbReference type="Rhea" id="RHEA:27643"/>
    </physiologicalReaction>
</comment>
<dbReference type="PANTHER" id="PTHR30616">
    <property type="entry name" value="UNCHARACTERIZED PROTEIN YFIH"/>
    <property type="match status" value="1"/>
</dbReference>
<comment type="catalytic activity">
    <reaction evidence="9">
        <text>S-methyl-5'-thioadenosine + phosphate = 5-(methylsulfanyl)-alpha-D-ribose 1-phosphate + adenine</text>
        <dbReference type="Rhea" id="RHEA:11852"/>
        <dbReference type="ChEBI" id="CHEBI:16708"/>
        <dbReference type="ChEBI" id="CHEBI:17509"/>
        <dbReference type="ChEBI" id="CHEBI:43474"/>
        <dbReference type="ChEBI" id="CHEBI:58533"/>
        <dbReference type="EC" id="2.4.2.28"/>
    </reaction>
    <physiologicalReaction direction="left-to-right" evidence="9">
        <dbReference type="Rhea" id="RHEA:11853"/>
    </physiologicalReaction>
</comment>
<name>A0A160TQG9_9ZZZZ</name>
<keyword evidence="3" id="KW-0808">Transferase</keyword>
<keyword evidence="5" id="KW-0378">Hydrolase</keyword>
<dbReference type="PANTHER" id="PTHR30616:SF2">
    <property type="entry name" value="PURINE NUCLEOSIDE PHOSPHORYLASE LACC1"/>
    <property type="match status" value="1"/>
</dbReference>
<dbReference type="Gene3D" id="3.60.140.10">
    <property type="entry name" value="CNF1/YfiH-like putative cysteine hydrolases"/>
    <property type="match status" value="1"/>
</dbReference>
<keyword evidence="6" id="KW-0862">Zinc</keyword>
<protein>
    <submittedName>
        <fullName evidence="10">COG1496: Uncharacterized conserved protein</fullName>
    </submittedName>
</protein>
<proteinExistence type="inferred from homology"/>
<evidence type="ECO:0000256" key="5">
    <source>
        <dbReference type="ARBA" id="ARBA00022801"/>
    </source>
</evidence>
<dbReference type="SUPFAM" id="SSF64438">
    <property type="entry name" value="CNF1/YfiH-like putative cysteine hydrolases"/>
    <property type="match status" value="1"/>
</dbReference>
<comment type="catalytic activity">
    <reaction evidence="1">
        <text>inosine + phosphate = alpha-D-ribose 1-phosphate + hypoxanthine</text>
        <dbReference type="Rhea" id="RHEA:27646"/>
        <dbReference type="ChEBI" id="CHEBI:17368"/>
        <dbReference type="ChEBI" id="CHEBI:17596"/>
        <dbReference type="ChEBI" id="CHEBI:43474"/>
        <dbReference type="ChEBI" id="CHEBI:57720"/>
        <dbReference type="EC" id="2.4.2.1"/>
    </reaction>
    <physiologicalReaction direction="left-to-right" evidence="1">
        <dbReference type="Rhea" id="RHEA:27647"/>
    </physiologicalReaction>
</comment>
<evidence type="ECO:0000256" key="7">
    <source>
        <dbReference type="ARBA" id="ARBA00047989"/>
    </source>
</evidence>
<dbReference type="GO" id="GO:0016787">
    <property type="term" value="F:hydrolase activity"/>
    <property type="evidence" value="ECO:0007669"/>
    <property type="project" value="UniProtKB-KW"/>
</dbReference>
<evidence type="ECO:0000256" key="6">
    <source>
        <dbReference type="ARBA" id="ARBA00022833"/>
    </source>
</evidence>
<accession>A0A160TQG9</accession>
<dbReference type="AlphaFoldDB" id="A0A160TQG9"/>
<evidence type="ECO:0000256" key="1">
    <source>
        <dbReference type="ARBA" id="ARBA00000553"/>
    </source>
</evidence>
<reference evidence="10" key="1">
    <citation type="submission" date="2015-10" db="EMBL/GenBank/DDBJ databases">
        <authorList>
            <person name="Gilbert D.G."/>
        </authorList>
    </citation>
    <scope>NUCLEOTIDE SEQUENCE</scope>
</reference>
<dbReference type="CDD" id="cd16833">
    <property type="entry name" value="YfiH"/>
    <property type="match status" value="1"/>
</dbReference>
<dbReference type="InterPro" id="IPR038371">
    <property type="entry name" value="Cu_polyphenol_OxRdtase_sf"/>
</dbReference>
<comment type="similarity">
    <text evidence="2">Belongs to the purine nucleoside phosphorylase YfiH/LACC1 family.</text>
</comment>
<dbReference type="Pfam" id="PF02578">
    <property type="entry name" value="Cu-oxidase_4"/>
    <property type="match status" value="1"/>
</dbReference>
<evidence type="ECO:0000313" key="10">
    <source>
        <dbReference type="EMBL" id="CUS51457.1"/>
    </source>
</evidence>
<dbReference type="GO" id="GO:0017061">
    <property type="term" value="F:S-methyl-5-thioadenosine phosphorylase activity"/>
    <property type="evidence" value="ECO:0007669"/>
    <property type="project" value="UniProtKB-EC"/>
</dbReference>
<dbReference type="InterPro" id="IPR003730">
    <property type="entry name" value="Cu_polyphenol_OxRdtase"/>
</dbReference>
<dbReference type="InterPro" id="IPR011324">
    <property type="entry name" value="Cytotoxic_necrot_fac-like_cat"/>
</dbReference>
<evidence type="ECO:0000256" key="2">
    <source>
        <dbReference type="ARBA" id="ARBA00007353"/>
    </source>
</evidence>
<evidence type="ECO:0000256" key="9">
    <source>
        <dbReference type="ARBA" id="ARBA00049893"/>
    </source>
</evidence>
<evidence type="ECO:0000256" key="3">
    <source>
        <dbReference type="ARBA" id="ARBA00022679"/>
    </source>
</evidence>
<dbReference type="EMBL" id="CZRL01000063">
    <property type="protein sequence ID" value="CUS51457.1"/>
    <property type="molecule type" value="Genomic_DNA"/>
</dbReference>
<organism evidence="10">
    <name type="scientific">hydrothermal vent metagenome</name>
    <dbReference type="NCBI Taxonomy" id="652676"/>
    <lineage>
        <taxon>unclassified sequences</taxon>
        <taxon>metagenomes</taxon>
        <taxon>ecological metagenomes</taxon>
    </lineage>
</organism>